<gene>
    <name evidence="1" type="ORF">DP114_31080</name>
</gene>
<dbReference type="EMBL" id="CP030118">
    <property type="protein sequence ID" value="QDL11748.1"/>
    <property type="molecule type" value="Genomic_DNA"/>
</dbReference>
<reference evidence="1 2" key="1">
    <citation type="submission" date="2018-06" db="EMBL/GenBank/DDBJ databases">
        <title>Comparative genomics of Brasilonema spp. strains.</title>
        <authorList>
            <person name="Alvarenga D.O."/>
            <person name="Fiore M.F."/>
            <person name="Varani A.M."/>
        </authorList>
    </citation>
    <scope>NUCLEOTIDE SEQUENCE [LARGE SCALE GENOMIC DNA]</scope>
    <source>
        <strain evidence="1 2">CENA114</strain>
    </source>
</reference>
<dbReference type="AlphaFoldDB" id="A0A856MM45"/>
<evidence type="ECO:0000313" key="1">
    <source>
        <dbReference type="EMBL" id="QDL11748.1"/>
    </source>
</evidence>
<sequence>MPLNGNLLYLRQLKLFFVIFNAKFNTKAVKIGKISSHIRLRSIKKIKVAVKIQIIYKLELSP</sequence>
<dbReference type="KEGG" id="bsen:DP114_31080"/>
<dbReference type="Proteomes" id="UP000503129">
    <property type="component" value="Chromosome"/>
</dbReference>
<evidence type="ECO:0000313" key="2">
    <source>
        <dbReference type="Proteomes" id="UP000503129"/>
    </source>
</evidence>
<name>A0A856MM45_9CYAN</name>
<proteinExistence type="predicted"/>
<protein>
    <submittedName>
        <fullName evidence="1">Uncharacterized protein</fullName>
    </submittedName>
</protein>
<organism evidence="1 2">
    <name type="scientific">Brasilonema sennae CENA114</name>
    <dbReference type="NCBI Taxonomy" id="415709"/>
    <lineage>
        <taxon>Bacteria</taxon>
        <taxon>Bacillati</taxon>
        <taxon>Cyanobacteriota</taxon>
        <taxon>Cyanophyceae</taxon>
        <taxon>Nostocales</taxon>
        <taxon>Scytonemataceae</taxon>
        <taxon>Brasilonema</taxon>
        <taxon>Bromeliae group (in: Brasilonema)</taxon>
    </lineage>
</organism>
<keyword evidence="2" id="KW-1185">Reference proteome</keyword>
<accession>A0A856MM45</accession>